<dbReference type="GO" id="GO:0008584">
    <property type="term" value="P:male gonad development"/>
    <property type="evidence" value="ECO:0007669"/>
    <property type="project" value="TreeGrafter"/>
</dbReference>
<keyword evidence="5" id="KW-1185">Reference proteome</keyword>
<dbReference type="Proteomes" id="UP000558488">
    <property type="component" value="Unassembled WGS sequence"/>
</dbReference>
<keyword evidence="2" id="KW-0812">Transmembrane</keyword>
<evidence type="ECO:0000313" key="4">
    <source>
        <dbReference type="EMBL" id="KAF6346925.1"/>
    </source>
</evidence>
<protein>
    <recommendedName>
        <fullName evidence="3">Peptidase M12B propeptide domain-containing protein</fullName>
    </recommendedName>
</protein>
<dbReference type="GO" id="GO:1990913">
    <property type="term" value="C:sperm head plasma membrane"/>
    <property type="evidence" value="ECO:0007669"/>
    <property type="project" value="TreeGrafter"/>
</dbReference>
<keyword evidence="1" id="KW-1015">Disulfide bond</keyword>
<evidence type="ECO:0000313" key="5">
    <source>
        <dbReference type="Proteomes" id="UP000558488"/>
    </source>
</evidence>
<feature type="transmembrane region" description="Helical" evidence="2">
    <location>
        <begin position="7"/>
        <end position="27"/>
    </location>
</feature>
<proteinExistence type="predicted"/>
<dbReference type="GO" id="GO:0009897">
    <property type="term" value="C:external side of plasma membrane"/>
    <property type="evidence" value="ECO:0007669"/>
    <property type="project" value="TreeGrafter"/>
</dbReference>
<dbReference type="PANTHER" id="PTHR11905">
    <property type="entry name" value="ADAM A DISINTEGRIN AND METALLOPROTEASE DOMAIN"/>
    <property type="match status" value="1"/>
</dbReference>
<evidence type="ECO:0000256" key="2">
    <source>
        <dbReference type="SAM" id="Phobius"/>
    </source>
</evidence>
<evidence type="ECO:0000259" key="3">
    <source>
        <dbReference type="Pfam" id="PF01562"/>
    </source>
</evidence>
<dbReference type="EMBL" id="JACAGB010000008">
    <property type="protein sequence ID" value="KAF6346925.1"/>
    <property type="molecule type" value="Genomic_DNA"/>
</dbReference>
<keyword evidence="2" id="KW-0472">Membrane</keyword>
<reference evidence="4 5" key="1">
    <citation type="journal article" date="2020" name="Nature">
        <title>Six reference-quality genomes reveal evolution of bat adaptations.</title>
        <authorList>
            <person name="Jebb D."/>
            <person name="Huang Z."/>
            <person name="Pippel M."/>
            <person name="Hughes G.M."/>
            <person name="Lavrichenko K."/>
            <person name="Devanna P."/>
            <person name="Winkler S."/>
            <person name="Jermiin L.S."/>
            <person name="Skirmuntt E.C."/>
            <person name="Katzourakis A."/>
            <person name="Burkitt-Gray L."/>
            <person name="Ray D.A."/>
            <person name="Sullivan K.A.M."/>
            <person name="Roscito J.G."/>
            <person name="Kirilenko B.M."/>
            <person name="Davalos L.M."/>
            <person name="Corthals A.P."/>
            <person name="Power M.L."/>
            <person name="Jones G."/>
            <person name="Ransome R.D."/>
            <person name="Dechmann D.K.N."/>
            <person name="Locatelli A.G."/>
            <person name="Puechmaille S.J."/>
            <person name="Fedrigo O."/>
            <person name="Jarvis E.D."/>
            <person name="Hiller M."/>
            <person name="Vernes S.C."/>
            <person name="Myers E.W."/>
            <person name="Teeling E.C."/>
        </authorList>
    </citation>
    <scope>NUCLEOTIDE SEQUENCE [LARGE SCALE GENOMIC DNA]</scope>
    <source>
        <strain evidence="4">MPipKuh1</strain>
        <tissue evidence="4">Flight muscle</tissue>
    </source>
</reference>
<accession>A0A7J7XB92</accession>
<evidence type="ECO:0000256" key="1">
    <source>
        <dbReference type="ARBA" id="ARBA00023157"/>
    </source>
</evidence>
<organism evidence="4 5">
    <name type="scientific">Pipistrellus kuhlii</name>
    <name type="common">Kuhl's pipistrelle</name>
    <dbReference type="NCBI Taxonomy" id="59472"/>
    <lineage>
        <taxon>Eukaryota</taxon>
        <taxon>Metazoa</taxon>
        <taxon>Chordata</taxon>
        <taxon>Craniata</taxon>
        <taxon>Vertebrata</taxon>
        <taxon>Euteleostomi</taxon>
        <taxon>Mammalia</taxon>
        <taxon>Eutheria</taxon>
        <taxon>Laurasiatheria</taxon>
        <taxon>Chiroptera</taxon>
        <taxon>Yangochiroptera</taxon>
        <taxon>Vespertilionidae</taxon>
        <taxon>Pipistrellus</taxon>
    </lineage>
</organism>
<keyword evidence="2" id="KW-1133">Transmembrane helix</keyword>
<dbReference type="InterPro" id="IPR002870">
    <property type="entry name" value="Peptidase_M12B_N"/>
</dbReference>
<feature type="domain" description="Peptidase M12B propeptide" evidence="3">
    <location>
        <begin position="55"/>
        <end position="113"/>
    </location>
</feature>
<dbReference type="PANTHER" id="PTHR11905:SF239">
    <property type="entry name" value="A DISINTEGRIN AND METALLOPEPTIDASE DOMAIN 26B-RELATED"/>
    <property type="match status" value="1"/>
</dbReference>
<dbReference type="AlphaFoldDB" id="A0A7J7XB92"/>
<dbReference type="Pfam" id="PF01562">
    <property type="entry name" value="Pep_M12B_propep"/>
    <property type="match status" value="1"/>
</dbReference>
<comment type="caution">
    <text evidence="4">The sequence shown here is derived from an EMBL/GenBank/DDBJ whole genome shotgun (WGS) entry which is preliminary data.</text>
</comment>
<sequence>MMAVSKVLVCVGNTFLPLWLGVILFPYRWSYVVHSQCHGPPEVVIPLKVTGMKNGDWLSYRMHFGGQNQIIHMKVNRHFLSRHFQVFTYSDQGALLEDQPFITNDCYYQGYVEGDPESLVALSTCLGGFQGILQTNDMAYEIEPKALSTTFEYFIYKMDSEDTQLPPMGCGVTDEEIARQLKFQESANVTLM</sequence>
<gene>
    <name evidence="4" type="ORF">mPipKuh1_010659</name>
</gene>
<name>A0A7J7XB92_PIPKU</name>